<gene>
    <name evidence="2" type="ORF">HMPREF1544_09664</name>
</gene>
<feature type="compositionally biased region" description="Low complexity" evidence="1">
    <location>
        <begin position="165"/>
        <end position="176"/>
    </location>
</feature>
<proteinExistence type="predicted"/>
<dbReference type="VEuPathDB" id="FungiDB:HMPREF1544_09664"/>
<feature type="compositionally biased region" description="Low complexity" evidence="1">
    <location>
        <begin position="71"/>
        <end position="106"/>
    </location>
</feature>
<dbReference type="AlphaFoldDB" id="S2J5R9"/>
<reference evidence="3" key="1">
    <citation type="submission" date="2013-05" db="EMBL/GenBank/DDBJ databases">
        <title>The Genome sequence of Mucor circinelloides f. circinelloides 1006PhL.</title>
        <authorList>
            <consortium name="The Broad Institute Genomics Platform"/>
            <person name="Cuomo C."/>
            <person name="Earl A."/>
            <person name="Findley K."/>
            <person name="Lee S.C."/>
            <person name="Walker B."/>
            <person name="Young S."/>
            <person name="Zeng Q."/>
            <person name="Gargeya S."/>
            <person name="Fitzgerald M."/>
            <person name="Haas B."/>
            <person name="Abouelleil A."/>
            <person name="Allen A.W."/>
            <person name="Alvarado L."/>
            <person name="Arachchi H.M."/>
            <person name="Berlin A.M."/>
            <person name="Chapman S.B."/>
            <person name="Gainer-Dewar J."/>
            <person name="Goldberg J."/>
            <person name="Griggs A."/>
            <person name="Gujja S."/>
            <person name="Hansen M."/>
            <person name="Howarth C."/>
            <person name="Imamovic A."/>
            <person name="Ireland A."/>
            <person name="Larimer J."/>
            <person name="McCowan C."/>
            <person name="Murphy C."/>
            <person name="Pearson M."/>
            <person name="Poon T.W."/>
            <person name="Priest M."/>
            <person name="Roberts A."/>
            <person name="Saif S."/>
            <person name="Shea T."/>
            <person name="Sisk P."/>
            <person name="Sykes S."/>
            <person name="Wortman J."/>
            <person name="Nusbaum C."/>
            <person name="Birren B."/>
        </authorList>
    </citation>
    <scope>NUCLEOTIDE SEQUENCE [LARGE SCALE GENOMIC DNA]</scope>
    <source>
        <strain evidence="3">1006PhL</strain>
    </source>
</reference>
<feature type="compositionally biased region" description="Polar residues" evidence="1">
    <location>
        <begin position="118"/>
        <end position="130"/>
    </location>
</feature>
<dbReference type="InParanoid" id="S2J5R9"/>
<accession>S2J5R9</accession>
<feature type="region of interest" description="Disordered" evidence="1">
    <location>
        <begin position="55"/>
        <end position="278"/>
    </location>
</feature>
<dbReference type="Proteomes" id="UP000014254">
    <property type="component" value="Unassembled WGS sequence"/>
</dbReference>
<name>S2J5R9_MUCC1</name>
<evidence type="ECO:0000256" key="1">
    <source>
        <dbReference type="SAM" id="MobiDB-lite"/>
    </source>
</evidence>
<protein>
    <submittedName>
        <fullName evidence="2">Uncharacterized protein</fullName>
    </submittedName>
</protein>
<evidence type="ECO:0000313" key="3">
    <source>
        <dbReference type="Proteomes" id="UP000014254"/>
    </source>
</evidence>
<evidence type="ECO:0000313" key="2">
    <source>
        <dbReference type="EMBL" id="EPB83562.1"/>
    </source>
</evidence>
<dbReference type="eggNOG" id="ENOG502SG8C">
    <property type="taxonomic scope" value="Eukaryota"/>
</dbReference>
<keyword evidence="3" id="KW-1185">Reference proteome</keyword>
<dbReference type="EMBL" id="KE124066">
    <property type="protein sequence ID" value="EPB83562.1"/>
    <property type="molecule type" value="Genomic_DNA"/>
</dbReference>
<feature type="compositionally biased region" description="Polar residues" evidence="1">
    <location>
        <begin position="248"/>
        <end position="261"/>
    </location>
</feature>
<feature type="compositionally biased region" description="Acidic residues" evidence="1">
    <location>
        <begin position="56"/>
        <end position="70"/>
    </location>
</feature>
<dbReference type="OMA" id="SHSKHAQ"/>
<sequence>MNSRYRERKYNTSDNDRLIRALSQPVQAWEKKWTPQSNSKTLQTFKWVKSDKVIEFEQDEESDEEPEPMETDQTPVATTTTVVEQVETVKTEGTTSEATGTSVSETIAVKDTADGQERVSTTNITSTGQPSNTSTDTAAATATTTAHIATTSTSNTASEKKLDESSIPGGPSSIISNKAVSSIAAEDAEDDDDQRSQTPKLDDISDDEEKNRDDDGEDNDVDSINDASKHPALAPHAQAHMTDDDMTDSTVATPQTTTEGNTPMPMLEDEPMEESATNTLPHPLSQEILTGTTAFINNEDNGSMNNDSPAIQTPEDHVPQPEAMEEQ</sequence>
<dbReference type="OrthoDB" id="2595509at2759"/>
<feature type="compositionally biased region" description="Polar residues" evidence="1">
    <location>
        <begin position="293"/>
        <end position="311"/>
    </location>
</feature>
<feature type="compositionally biased region" description="Acidic residues" evidence="1">
    <location>
        <begin position="204"/>
        <end position="223"/>
    </location>
</feature>
<organism evidence="2 3">
    <name type="scientific">Mucor circinelloides f. circinelloides (strain 1006PhL)</name>
    <name type="common">Mucormycosis agent</name>
    <name type="synonym">Calyptromyces circinelloides</name>
    <dbReference type="NCBI Taxonomy" id="1220926"/>
    <lineage>
        <taxon>Eukaryota</taxon>
        <taxon>Fungi</taxon>
        <taxon>Fungi incertae sedis</taxon>
        <taxon>Mucoromycota</taxon>
        <taxon>Mucoromycotina</taxon>
        <taxon>Mucoromycetes</taxon>
        <taxon>Mucorales</taxon>
        <taxon>Mucorineae</taxon>
        <taxon>Mucoraceae</taxon>
        <taxon>Mucor</taxon>
    </lineage>
</organism>
<feature type="region of interest" description="Disordered" evidence="1">
    <location>
        <begin position="293"/>
        <end position="327"/>
    </location>
</feature>
<feature type="compositionally biased region" description="Low complexity" evidence="1">
    <location>
        <begin position="131"/>
        <end position="157"/>
    </location>
</feature>